<dbReference type="Proteomes" id="UP001375382">
    <property type="component" value="Unassembled WGS sequence"/>
</dbReference>
<dbReference type="PANTHER" id="PTHR11614">
    <property type="entry name" value="PHOSPHOLIPASE-RELATED"/>
    <property type="match status" value="1"/>
</dbReference>
<dbReference type="Gene3D" id="3.40.50.1820">
    <property type="entry name" value="alpha/beta hydrolase"/>
    <property type="match status" value="1"/>
</dbReference>
<dbReference type="RefSeq" id="WP_335734453.1">
    <property type="nucleotide sequence ID" value="NZ_JALAAR010000002.1"/>
</dbReference>
<dbReference type="EMBL" id="JALAAR010000002">
    <property type="protein sequence ID" value="MEH8016031.1"/>
    <property type="molecule type" value="Genomic_DNA"/>
</dbReference>
<organism evidence="2 3">
    <name type="scientific">Rheinheimera muenzenbergensis</name>
    <dbReference type="NCBI Taxonomy" id="1193628"/>
    <lineage>
        <taxon>Bacteria</taxon>
        <taxon>Pseudomonadati</taxon>
        <taxon>Pseudomonadota</taxon>
        <taxon>Gammaproteobacteria</taxon>
        <taxon>Chromatiales</taxon>
        <taxon>Chromatiaceae</taxon>
        <taxon>Rheinheimera</taxon>
    </lineage>
</organism>
<sequence length="334" mass="37577">MTTVAFLPLETLGTAQAISANWRDRYLPLWQSMQSGVLTTADKLQLRYYCHRSEHAQQAIVISPGRMELALKYAELSFELVQSGYSVYILDHRGQGLSQRELRNPHKGYVSSFQQYQQDLAHFIDHVVVPAGHKRHIALGHSMGCAILAGYMQSHPHPFNAAILASPMLGIYTGLVPYRLALSLAVAFGAINRTCSAEPWYFPGQGNYAEKAFEHNPLTSCAERFQWLMQLYRDNPEAQLGGVTTSWINAAIHAMAHIQSQAQHWQTPLLLLQASADKVVSNHAQNLWFARLPDSVLKQKVALAEARHEIFMESDNIRQQAFNAINQFLQQLPT</sequence>
<dbReference type="Pfam" id="PF12146">
    <property type="entry name" value="Hydrolase_4"/>
    <property type="match status" value="1"/>
</dbReference>
<dbReference type="InterPro" id="IPR029058">
    <property type="entry name" value="AB_hydrolase_fold"/>
</dbReference>
<accession>A0ABU8C2A1</accession>
<proteinExistence type="predicted"/>
<keyword evidence="3" id="KW-1185">Reference proteome</keyword>
<comment type="caution">
    <text evidence="2">The sequence shown here is derived from an EMBL/GenBank/DDBJ whole genome shotgun (WGS) entry which is preliminary data.</text>
</comment>
<evidence type="ECO:0000313" key="3">
    <source>
        <dbReference type="Proteomes" id="UP001375382"/>
    </source>
</evidence>
<protein>
    <submittedName>
        <fullName evidence="2">Alpha/beta fold hydrolase</fullName>
    </submittedName>
</protein>
<dbReference type="GO" id="GO:0016787">
    <property type="term" value="F:hydrolase activity"/>
    <property type="evidence" value="ECO:0007669"/>
    <property type="project" value="UniProtKB-KW"/>
</dbReference>
<keyword evidence="2" id="KW-0378">Hydrolase</keyword>
<feature type="domain" description="Serine aminopeptidase S33" evidence="1">
    <location>
        <begin position="55"/>
        <end position="315"/>
    </location>
</feature>
<evidence type="ECO:0000259" key="1">
    <source>
        <dbReference type="Pfam" id="PF12146"/>
    </source>
</evidence>
<gene>
    <name evidence="2" type="ORF">MN202_02195</name>
</gene>
<dbReference type="InterPro" id="IPR022742">
    <property type="entry name" value="Hydrolase_4"/>
</dbReference>
<evidence type="ECO:0000313" key="2">
    <source>
        <dbReference type="EMBL" id="MEH8016031.1"/>
    </source>
</evidence>
<dbReference type="InterPro" id="IPR051044">
    <property type="entry name" value="MAG_DAG_Lipase"/>
</dbReference>
<dbReference type="SUPFAM" id="SSF53474">
    <property type="entry name" value="alpha/beta-Hydrolases"/>
    <property type="match status" value="1"/>
</dbReference>
<reference evidence="2 3" key="1">
    <citation type="journal article" date="2023" name="Ecotoxicol. Environ. Saf.">
        <title>Mercury remediation potential of mercury-resistant strain Rheinheimera metallidurans sp. nov. isolated from a municipal waste dumping site.</title>
        <authorList>
            <person name="Yadav V."/>
            <person name="Manjhi A."/>
            <person name="Vadakedath N."/>
        </authorList>
    </citation>
    <scope>NUCLEOTIDE SEQUENCE [LARGE SCALE GENOMIC DNA]</scope>
    <source>
        <strain evidence="2 3">E-49</strain>
    </source>
</reference>
<name>A0ABU8C2A1_9GAMM</name>